<dbReference type="KEGG" id="amog:QRX60_29625"/>
<dbReference type="Gene3D" id="1.10.10.10">
    <property type="entry name" value="Winged helix-like DNA-binding domain superfamily/Winged helix DNA-binding domain"/>
    <property type="match status" value="1"/>
</dbReference>
<dbReference type="InterPro" id="IPR011990">
    <property type="entry name" value="TPR-like_helical_dom_sf"/>
</dbReference>
<dbReference type="RefSeq" id="WP_285994709.1">
    <property type="nucleotide sequence ID" value="NZ_CP127295.1"/>
</dbReference>
<dbReference type="Pfam" id="PF13424">
    <property type="entry name" value="TPR_12"/>
    <property type="match status" value="1"/>
</dbReference>
<dbReference type="SMART" id="SM00028">
    <property type="entry name" value="TPR"/>
    <property type="match status" value="4"/>
</dbReference>
<evidence type="ECO:0000256" key="2">
    <source>
        <dbReference type="ARBA" id="ARBA00023015"/>
    </source>
</evidence>
<keyword evidence="9" id="KW-1185">Reference proteome</keyword>
<keyword evidence="4" id="KW-0804">Transcription</keyword>
<evidence type="ECO:0000256" key="4">
    <source>
        <dbReference type="ARBA" id="ARBA00023163"/>
    </source>
</evidence>
<dbReference type="SMART" id="SM01043">
    <property type="entry name" value="BTAD"/>
    <property type="match status" value="1"/>
</dbReference>
<dbReference type="InterPro" id="IPR016032">
    <property type="entry name" value="Sig_transdc_resp-reg_C-effctor"/>
</dbReference>
<evidence type="ECO:0000256" key="5">
    <source>
        <dbReference type="PROSITE-ProRule" id="PRU01091"/>
    </source>
</evidence>
<protein>
    <submittedName>
        <fullName evidence="8">BTAD domain-containing putative transcriptional regulator</fullName>
    </submittedName>
</protein>
<dbReference type="CDD" id="cd00383">
    <property type="entry name" value="trans_reg_C"/>
    <property type="match status" value="1"/>
</dbReference>
<dbReference type="Gene3D" id="3.40.50.300">
    <property type="entry name" value="P-loop containing nucleotide triphosphate hydrolases"/>
    <property type="match status" value="1"/>
</dbReference>
<evidence type="ECO:0000256" key="1">
    <source>
        <dbReference type="ARBA" id="ARBA00005820"/>
    </source>
</evidence>
<accession>A0A9Y2JIA3</accession>
<dbReference type="SUPFAM" id="SSF52540">
    <property type="entry name" value="P-loop containing nucleoside triphosphate hydrolases"/>
    <property type="match status" value="1"/>
</dbReference>
<dbReference type="SUPFAM" id="SSF46894">
    <property type="entry name" value="C-terminal effector domain of the bipartite response regulators"/>
    <property type="match status" value="1"/>
</dbReference>
<dbReference type="Proteomes" id="UP001239397">
    <property type="component" value="Chromosome"/>
</dbReference>
<dbReference type="SMART" id="SM00862">
    <property type="entry name" value="Trans_reg_C"/>
    <property type="match status" value="1"/>
</dbReference>
<dbReference type="PROSITE" id="PS51755">
    <property type="entry name" value="OMPR_PHOB"/>
    <property type="match status" value="1"/>
</dbReference>
<feature type="region of interest" description="Disordered" evidence="6">
    <location>
        <begin position="1"/>
        <end position="39"/>
    </location>
</feature>
<evidence type="ECO:0000256" key="6">
    <source>
        <dbReference type="SAM" id="MobiDB-lite"/>
    </source>
</evidence>
<gene>
    <name evidence="8" type="ORF">QRX60_29625</name>
</gene>
<dbReference type="GO" id="GO:0000160">
    <property type="term" value="P:phosphorelay signal transduction system"/>
    <property type="evidence" value="ECO:0007669"/>
    <property type="project" value="InterPro"/>
</dbReference>
<dbReference type="Pfam" id="PF03704">
    <property type="entry name" value="BTAD"/>
    <property type="match status" value="1"/>
</dbReference>
<dbReference type="PANTHER" id="PTHR35807">
    <property type="entry name" value="TRANSCRIPTIONAL REGULATOR REDD-RELATED"/>
    <property type="match status" value="1"/>
</dbReference>
<dbReference type="GO" id="GO:0003677">
    <property type="term" value="F:DNA binding"/>
    <property type="evidence" value="ECO:0007669"/>
    <property type="project" value="UniProtKB-UniRule"/>
</dbReference>
<feature type="DNA-binding region" description="OmpR/PhoB-type" evidence="5">
    <location>
        <begin position="52"/>
        <end position="155"/>
    </location>
</feature>
<sequence>MVVSPPRPGSGGRADIIAPHLANRSGGRHHGRARRTSPPSGCVRIERIRAWRRVNGMSGTGRKLWIALLGEVQARAGGRELALGAPRQRAVLAMLAIRAGQTVARAELIDGVWGDSAPASVEGSVHTYIHGLRRALSAAGGDVLVRTGAGYRLVLAPGEVDLAVAESRVEEARRVAASGDRSAAADLLAECLALWRGSPLGELPGPFAAAERRRLTEWRFQLVEERADLMLEAGRHREVIPDLGEAVQAEPFRERLRAQLMLALYRSGQRSEALAEFDAARRRFTGELGLDPGAELAELHRRMLRSDPGLDPAAAPRPGVPAPIPAQLPHAVSDFVGRVKELEQLCTWHTAAGGRPPVIFAIEGAGGIGKTSLAVRFARRLADSFPDGQLYLDLRGYDPKRPPLSTAEALGQLLWSLGCTRHHPDPDAQKATYRALLSDKRVLILLDNAVSPQQVRELLPGTSDSLLLVTSRNRLTGLGARDGAHRLSLGLLTEAEALDLLRRVVGGPRVDAEPQEAAELARLCGHLPLALRIAAEKASSGPESSLRELVRNLTAEQDRLDALHIDDDEMSSVRTVFSWSYTSLPGPVARTFRYLGLLNTTNIGVPAAAALLDRPVRETEEMLNTLCDRHLLDGAADHRFRFHDLVRLHAGELAIREEGPEERAAAIHRLLTWYVYSVRSAFLCAIPNYPLFPAGVPEPRRGWQKFDTRESAYAWYEAEAPNIAALTRRAAELGEYEIAWQLPWYMHDHYYSTGQLTEWLELLGIGLSAAEKLEDPEPQARVLNGLGIAHSRIGRNDVAVRHLQRGIDIARKRGHSGQLLRLLTNLASTLREMKNYEQGIAHAQEAWLLAVDIGGHYEISGTLDTLCELYVESKRPAQALECGAVGLEAARAGQIGLIEANLLVNVAHAHRDLGDVTTAAREYEKALKLCTKLRDRYHEALALLGLAELQRRKSRYPESREQAQRALDILVSLDGEEAETAREFLSALDAETGFGPDDRAP</sequence>
<dbReference type="AlphaFoldDB" id="A0A9Y2JIA3"/>
<dbReference type="InterPro" id="IPR027417">
    <property type="entry name" value="P-loop_NTPase"/>
</dbReference>
<dbReference type="InterPro" id="IPR001867">
    <property type="entry name" value="OmpR/PhoB-type_DNA-bd"/>
</dbReference>
<dbReference type="Pfam" id="PF00486">
    <property type="entry name" value="Trans_reg_C"/>
    <property type="match status" value="1"/>
</dbReference>
<evidence type="ECO:0000313" key="8">
    <source>
        <dbReference type="EMBL" id="WIX98224.1"/>
    </source>
</evidence>
<feature type="domain" description="OmpR/PhoB-type" evidence="7">
    <location>
        <begin position="52"/>
        <end position="155"/>
    </location>
</feature>
<dbReference type="GO" id="GO:0006355">
    <property type="term" value="P:regulation of DNA-templated transcription"/>
    <property type="evidence" value="ECO:0007669"/>
    <property type="project" value="InterPro"/>
</dbReference>
<reference evidence="8 9" key="1">
    <citation type="submission" date="2023-06" db="EMBL/GenBank/DDBJ databases">
        <authorList>
            <person name="Oyuntsetseg B."/>
            <person name="Kim S.B."/>
        </authorList>
    </citation>
    <scope>NUCLEOTIDE SEQUENCE [LARGE SCALE GENOMIC DNA]</scope>
    <source>
        <strain evidence="8 9">4-36</strain>
    </source>
</reference>
<evidence type="ECO:0000256" key="3">
    <source>
        <dbReference type="ARBA" id="ARBA00023125"/>
    </source>
</evidence>
<proteinExistence type="inferred from homology"/>
<dbReference type="PANTHER" id="PTHR35807:SF1">
    <property type="entry name" value="TRANSCRIPTIONAL REGULATOR REDD"/>
    <property type="match status" value="1"/>
</dbReference>
<dbReference type="PRINTS" id="PR00364">
    <property type="entry name" value="DISEASERSIST"/>
</dbReference>
<dbReference type="SUPFAM" id="SSF48452">
    <property type="entry name" value="TPR-like"/>
    <property type="match status" value="2"/>
</dbReference>
<organism evidence="8 9">
    <name type="scientific">Amycolatopsis mongoliensis</name>
    <dbReference type="NCBI Taxonomy" id="715475"/>
    <lineage>
        <taxon>Bacteria</taxon>
        <taxon>Bacillati</taxon>
        <taxon>Actinomycetota</taxon>
        <taxon>Actinomycetes</taxon>
        <taxon>Pseudonocardiales</taxon>
        <taxon>Pseudonocardiaceae</taxon>
        <taxon>Amycolatopsis</taxon>
    </lineage>
</organism>
<dbReference type="Gene3D" id="1.25.40.10">
    <property type="entry name" value="Tetratricopeptide repeat domain"/>
    <property type="match status" value="3"/>
</dbReference>
<dbReference type="InterPro" id="IPR005158">
    <property type="entry name" value="BTAD"/>
</dbReference>
<dbReference type="EMBL" id="CP127295">
    <property type="protein sequence ID" value="WIX98224.1"/>
    <property type="molecule type" value="Genomic_DNA"/>
</dbReference>
<feature type="compositionally biased region" description="Basic residues" evidence="6">
    <location>
        <begin position="26"/>
        <end position="35"/>
    </location>
</feature>
<keyword evidence="2" id="KW-0805">Transcription regulation</keyword>
<evidence type="ECO:0000313" key="9">
    <source>
        <dbReference type="Proteomes" id="UP001239397"/>
    </source>
</evidence>
<dbReference type="CDD" id="cd15831">
    <property type="entry name" value="BTAD"/>
    <property type="match status" value="1"/>
</dbReference>
<comment type="similarity">
    <text evidence="1">Belongs to the AfsR/DnrI/RedD regulatory family.</text>
</comment>
<keyword evidence="3 5" id="KW-0238">DNA-binding</keyword>
<name>A0A9Y2JIA3_9PSEU</name>
<dbReference type="InterPro" id="IPR036388">
    <property type="entry name" value="WH-like_DNA-bd_sf"/>
</dbReference>
<dbReference type="InterPro" id="IPR051677">
    <property type="entry name" value="AfsR-DnrI-RedD_regulator"/>
</dbReference>
<dbReference type="InterPro" id="IPR019734">
    <property type="entry name" value="TPR_rpt"/>
</dbReference>
<dbReference type="GO" id="GO:0043531">
    <property type="term" value="F:ADP binding"/>
    <property type="evidence" value="ECO:0007669"/>
    <property type="project" value="InterPro"/>
</dbReference>
<evidence type="ECO:0000259" key="7">
    <source>
        <dbReference type="PROSITE" id="PS51755"/>
    </source>
</evidence>